<dbReference type="InterPro" id="IPR037068">
    <property type="entry name" value="DNA_primase_core_N_sf"/>
</dbReference>
<dbReference type="InterPro" id="IPR013264">
    <property type="entry name" value="DNAG_N"/>
</dbReference>
<dbReference type="GO" id="GO:0005737">
    <property type="term" value="C:cytoplasm"/>
    <property type="evidence" value="ECO:0007669"/>
    <property type="project" value="TreeGrafter"/>
</dbReference>
<proteinExistence type="inferred from homology"/>
<evidence type="ECO:0000256" key="13">
    <source>
        <dbReference type="SAM" id="MobiDB-lite"/>
    </source>
</evidence>
<comment type="caution">
    <text evidence="15">The sequence shown here is derived from an EMBL/GenBank/DDBJ whole genome shotgun (WGS) entry which is preliminary data.</text>
</comment>
<evidence type="ECO:0000256" key="10">
    <source>
        <dbReference type="ARBA" id="ARBA00022842"/>
    </source>
</evidence>
<organism evidence="15">
    <name type="scientific">hydrocarbon metagenome</name>
    <dbReference type="NCBI Taxonomy" id="938273"/>
    <lineage>
        <taxon>unclassified sequences</taxon>
        <taxon>metagenomes</taxon>
        <taxon>ecological metagenomes</taxon>
    </lineage>
</organism>
<dbReference type="InterPro" id="IPR006171">
    <property type="entry name" value="TOPRIM_dom"/>
</dbReference>
<dbReference type="InterPro" id="IPR030846">
    <property type="entry name" value="DnaG_bac"/>
</dbReference>
<dbReference type="Pfam" id="PF13155">
    <property type="entry name" value="Toprim_2"/>
    <property type="match status" value="1"/>
</dbReference>
<feature type="region of interest" description="Disordered" evidence="13">
    <location>
        <begin position="438"/>
        <end position="460"/>
    </location>
</feature>
<dbReference type="Pfam" id="PF01807">
    <property type="entry name" value="Zn_ribbon_DnaG"/>
    <property type="match status" value="1"/>
</dbReference>
<dbReference type="Gene3D" id="1.10.860.10">
    <property type="entry name" value="DNAb Helicase, Chain A"/>
    <property type="match status" value="1"/>
</dbReference>
<keyword evidence="6" id="KW-0235">DNA replication</keyword>
<keyword evidence="8" id="KW-0863">Zinc-finger</keyword>
<dbReference type="FunFam" id="3.40.1360.10:FF:000002">
    <property type="entry name" value="DNA primase"/>
    <property type="match status" value="1"/>
</dbReference>
<evidence type="ECO:0000256" key="9">
    <source>
        <dbReference type="ARBA" id="ARBA00022833"/>
    </source>
</evidence>
<dbReference type="GO" id="GO:0003899">
    <property type="term" value="F:DNA-directed RNA polymerase activity"/>
    <property type="evidence" value="ECO:0007669"/>
    <property type="project" value="InterPro"/>
</dbReference>
<accession>A0A0W8G030</accession>
<dbReference type="PANTHER" id="PTHR30313">
    <property type="entry name" value="DNA PRIMASE"/>
    <property type="match status" value="1"/>
</dbReference>
<keyword evidence="5" id="KW-0548">Nucleotidyltransferase</keyword>
<dbReference type="PIRSF" id="PIRSF002811">
    <property type="entry name" value="DnaG"/>
    <property type="match status" value="1"/>
</dbReference>
<dbReference type="Gene3D" id="3.90.980.10">
    <property type="entry name" value="DNA primase, catalytic core, N-terminal domain"/>
    <property type="match status" value="1"/>
</dbReference>
<dbReference type="FunFam" id="3.90.580.10:FF:000001">
    <property type="entry name" value="DNA primase"/>
    <property type="match status" value="1"/>
</dbReference>
<dbReference type="Pfam" id="PF08275">
    <property type="entry name" value="DNAG_N"/>
    <property type="match status" value="1"/>
</dbReference>
<evidence type="ECO:0000256" key="3">
    <source>
        <dbReference type="ARBA" id="ARBA00022515"/>
    </source>
</evidence>
<dbReference type="CDD" id="cd03364">
    <property type="entry name" value="TOPRIM_DnaG_primases"/>
    <property type="match status" value="1"/>
</dbReference>
<evidence type="ECO:0000256" key="5">
    <source>
        <dbReference type="ARBA" id="ARBA00022695"/>
    </source>
</evidence>
<protein>
    <submittedName>
        <fullName evidence="15">Dna primase</fullName>
    </submittedName>
</protein>
<dbReference type="InterPro" id="IPR036977">
    <property type="entry name" value="DNA_primase_Znf_CHC2"/>
</dbReference>
<dbReference type="InterPro" id="IPR050219">
    <property type="entry name" value="DnaG_primase"/>
</dbReference>
<evidence type="ECO:0000313" key="15">
    <source>
        <dbReference type="EMBL" id="KUG26511.1"/>
    </source>
</evidence>
<dbReference type="SUPFAM" id="SSF56731">
    <property type="entry name" value="DNA primase core"/>
    <property type="match status" value="1"/>
</dbReference>
<dbReference type="GO" id="GO:1990077">
    <property type="term" value="C:primosome complex"/>
    <property type="evidence" value="ECO:0007669"/>
    <property type="project" value="UniProtKB-KW"/>
</dbReference>
<dbReference type="Gene3D" id="3.40.1360.10">
    <property type="match status" value="1"/>
</dbReference>
<evidence type="ECO:0000256" key="4">
    <source>
        <dbReference type="ARBA" id="ARBA00022679"/>
    </source>
</evidence>
<name>A0A0W8G030_9ZZZZ</name>
<evidence type="ECO:0000256" key="2">
    <source>
        <dbReference type="ARBA" id="ARBA00022478"/>
    </source>
</evidence>
<evidence type="ECO:0000256" key="8">
    <source>
        <dbReference type="ARBA" id="ARBA00022771"/>
    </source>
</evidence>
<evidence type="ECO:0000256" key="12">
    <source>
        <dbReference type="ARBA" id="ARBA00023163"/>
    </source>
</evidence>
<evidence type="ECO:0000256" key="7">
    <source>
        <dbReference type="ARBA" id="ARBA00022723"/>
    </source>
</evidence>
<dbReference type="PROSITE" id="PS50880">
    <property type="entry name" value="TOPRIM"/>
    <property type="match status" value="1"/>
</dbReference>
<sequence length="617" mass="70705">MRIPDSKIEEIRNSSDIVDLISAYVQLKKRGKNFFGICPFHQEKTPSFAVNEEKQIYHCFGCGAGGDVFKFLMEYKSISFIEAVQEMAEHLGIKIEYDQNISSEAQNEQETYYEINLQAAKYFSENLLKSLGGAYARDYLAGRNLSEKTMKIFGIGFALPGWDNFVKFAKENNIDLNNAMTLGLVDKKDNGEYYDKLRNRIIFPIFSTNGRIIAFGGRILDDKEQAAKYLNSPESVIYYKKRSLYGLYHAKDEIRKLNKVILVEGYMDVIALFQGGVKNVVASSGTSLTEEQAQLLSRFTKNVVLLFDADAAGMKASLRSIELLLKQDFEVKIATLPKGEDPDSFIAKHGRDEFEEQISKAENFLEYQTTQFKEAGMFDDPAKHAEAIREMVKSAALVVDELKRNLLIKTIAKKFGLREKLIESELIKYLNQMQAQQKKSENVRGRKNGNGQTSSTKENSQERELIKLLFTGNRNIMEKIINFIQPDEFANPIYKRLAEIIFDCYDNGIISPASIIEKIEDENLKRFTLGFAISEETISKRWDEFFKHGDAEINLAKYVDDILRKYKLLKIDDQIKIINKQIPETTNEVEVIELMKEIKELQLEKKILLNDKQNGNE</sequence>
<dbReference type="SUPFAM" id="SSF57783">
    <property type="entry name" value="Zinc beta-ribbon"/>
    <property type="match status" value="1"/>
</dbReference>
<dbReference type="SMART" id="SM00493">
    <property type="entry name" value="TOPRIM"/>
    <property type="match status" value="1"/>
</dbReference>
<gene>
    <name evidence="15" type="ORF">ASZ90_003645</name>
</gene>
<keyword evidence="2" id="KW-0240">DNA-directed RNA polymerase</keyword>
<dbReference type="GO" id="GO:0006269">
    <property type="term" value="P:DNA replication, synthesis of primer"/>
    <property type="evidence" value="ECO:0007669"/>
    <property type="project" value="UniProtKB-KW"/>
</dbReference>
<keyword evidence="7" id="KW-0479">Metal-binding</keyword>
<dbReference type="GO" id="GO:0008270">
    <property type="term" value="F:zinc ion binding"/>
    <property type="evidence" value="ECO:0007669"/>
    <property type="project" value="UniProtKB-KW"/>
</dbReference>
<dbReference type="InterPro" id="IPR016136">
    <property type="entry name" value="DNA_helicase_N/primase_C"/>
</dbReference>
<keyword evidence="12" id="KW-0804">Transcription</keyword>
<reference evidence="15" key="1">
    <citation type="journal article" date="2015" name="Proc. Natl. Acad. Sci. U.S.A.">
        <title>Networks of energetic and metabolic interactions define dynamics in microbial communities.</title>
        <authorList>
            <person name="Embree M."/>
            <person name="Liu J.K."/>
            <person name="Al-Bassam M.M."/>
            <person name="Zengler K."/>
        </authorList>
    </citation>
    <scope>NUCLEOTIDE SEQUENCE</scope>
</reference>
<dbReference type="InterPro" id="IPR006295">
    <property type="entry name" value="DNA_primase_DnaG"/>
</dbReference>
<evidence type="ECO:0000256" key="11">
    <source>
        <dbReference type="ARBA" id="ARBA00023125"/>
    </source>
</evidence>
<dbReference type="GO" id="GO:0000428">
    <property type="term" value="C:DNA-directed RNA polymerase complex"/>
    <property type="evidence" value="ECO:0007669"/>
    <property type="project" value="UniProtKB-KW"/>
</dbReference>
<evidence type="ECO:0000256" key="6">
    <source>
        <dbReference type="ARBA" id="ARBA00022705"/>
    </source>
</evidence>
<evidence type="ECO:0000259" key="14">
    <source>
        <dbReference type="PROSITE" id="PS50880"/>
    </source>
</evidence>
<keyword evidence="4" id="KW-0808">Transferase</keyword>
<keyword evidence="9" id="KW-0862">Zinc</keyword>
<dbReference type="PANTHER" id="PTHR30313:SF2">
    <property type="entry name" value="DNA PRIMASE"/>
    <property type="match status" value="1"/>
</dbReference>
<dbReference type="SMART" id="SM00400">
    <property type="entry name" value="ZnF_CHCC"/>
    <property type="match status" value="1"/>
</dbReference>
<feature type="compositionally biased region" description="Polar residues" evidence="13">
    <location>
        <begin position="449"/>
        <end position="458"/>
    </location>
</feature>
<dbReference type="AlphaFoldDB" id="A0A0W8G030"/>
<keyword evidence="11" id="KW-0238">DNA-binding</keyword>
<dbReference type="Gene3D" id="3.90.580.10">
    <property type="entry name" value="Zinc finger, CHC2-type domain"/>
    <property type="match status" value="1"/>
</dbReference>
<keyword evidence="10" id="KW-0460">Magnesium</keyword>
<feature type="domain" description="Toprim" evidence="14">
    <location>
        <begin position="258"/>
        <end position="339"/>
    </location>
</feature>
<comment type="cofactor">
    <cofactor evidence="1">
        <name>Zn(2+)</name>
        <dbReference type="ChEBI" id="CHEBI:29105"/>
    </cofactor>
</comment>
<dbReference type="InterPro" id="IPR034151">
    <property type="entry name" value="TOPRIM_DnaG_bac"/>
</dbReference>
<keyword evidence="3" id="KW-0639">Primosome</keyword>
<dbReference type="HAMAP" id="MF_00974">
    <property type="entry name" value="DNA_primase_DnaG"/>
    <property type="match status" value="1"/>
</dbReference>
<dbReference type="EMBL" id="LNQE01000450">
    <property type="protein sequence ID" value="KUG26511.1"/>
    <property type="molecule type" value="Genomic_DNA"/>
</dbReference>
<evidence type="ECO:0000256" key="1">
    <source>
        <dbReference type="ARBA" id="ARBA00001947"/>
    </source>
</evidence>
<dbReference type="InterPro" id="IPR002694">
    <property type="entry name" value="Znf_CHC2"/>
</dbReference>
<dbReference type="GO" id="GO:0003677">
    <property type="term" value="F:DNA binding"/>
    <property type="evidence" value="ECO:0007669"/>
    <property type="project" value="UniProtKB-KW"/>
</dbReference>
<dbReference type="NCBIfam" id="TIGR01391">
    <property type="entry name" value="dnaG"/>
    <property type="match status" value="1"/>
</dbReference>